<dbReference type="InterPro" id="IPR014757">
    <property type="entry name" value="Tscrpt_reg_IclR_C"/>
</dbReference>
<accession>A0A323VEQ4</accession>
<dbReference type="GO" id="GO:0045892">
    <property type="term" value="P:negative regulation of DNA-templated transcription"/>
    <property type="evidence" value="ECO:0007669"/>
    <property type="project" value="TreeGrafter"/>
</dbReference>
<evidence type="ECO:0000256" key="4">
    <source>
        <dbReference type="SAM" id="MobiDB-lite"/>
    </source>
</evidence>
<evidence type="ECO:0000313" key="10">
    <source>
        <dbReference type="Proteomes" id="UP000580718"/>
    </source>
</evidence>
<dbReference type="Gene3D" id="1.10.10.10">
    <property type="entry name" value="Winged helix-like DNA-binding domain superfamily/Winged helix DNA-binding domain"/>
    <property type="match status" value="1"/>
</dbReference>
<proteinExistence type="predicted"/>
<dbReference type="InterPro" id="IPR005471">
    <property type="entry name" value="Tscrpt_reg_IclR_N"/>
</dbReference>
<gene>
    <name evidence="8" type="ORF">DMO24_01310</name>
    <name evidence="7" type="ORF">FHX36_000283</name>
</gene>
<evidence type="ECO:0000313" key="8">
    <source>
        <dbReference type="EMBL" id="PZA23135.1"/>
    </source>
</evidence>
<comment type="caution">
    <text evidence="8">The sequence shown here is derived from an EMBL/GenBank/DDBJ whole genome shotgun (WGS) entry which is preliminary data.</text>
</comment>
<dbReference type="Gene3D" id="3.30.450.40">
    <property type="match status" value="1"/>
</dbReference>
<dbReference type="EMBL" id="QKNV01000011">
    <property type="protein sequence ID" value="PZA23135.1"/>
    <property type="molecule type" value="Genomic_DNA"/>
</dbReference>
<dbReference type="PROSITE" id="PS51077">
    <property type="entry name" value="HTH_ICLR"/>
    <property type="match status" value="1"/>
</dbReference>
<reference evidence="7 10" key="2">
    <citation type="submission" date="2020-08" db="EMBL/GenBank/DDBJ databases">
        <title>Sequencing the genomes of 1000 actinobacteria strains.</title>
        <authorList>
            <person name="Klenk H.-P."/>
        </authorList>
    </citation>
    <scope>NUCLEOTIDE SEQUENCE [LARGE SCALE GENOMIC DNA]</scope>
    <source>
        <strain evidence="7 10">DSM 16678</strain>
    </source>
</reference>
<evidence type="ECO:0000259" key="5">
    <source>
        <dbReference type="PROSITE" id="PS51077"/>
    </source>
</evidence>
<evidence type="ECO:0000259" key="6">
    <source>
        <dbReference type="PROSITE" id="PS51078"/>
    </source>
</evidence>
<feature type="domain" description="IclR-ED" evidence="6">
    <location>
        <begin position="88"/>
        <end position="273"/>
    </location>
</feature>
<evidence type="ECO:0000256" key="1">
    <source>
        <dbReference type="ARBA" id="ARBA00023015"/>
    </source>
</evidence>
<dbReference type="Pfam" id="PF09339">
    <property type="entry name" value="HTH_IclR"/>
    <property type="match status" value="1"/>
</dbReference>
<dbReference type="EMBL" id="JACIBU010000001">
    <property type="protein sequence ID" value="MBB3674548.1"/>
    <property type="molecule type" value="Genomic_DNA"/>
</dbReference>
<evidence type="ECO:0000256" key="2">
    <source>
        <dbReference type="ARBA" id="ARBA00023125"/>
    </source>
</evidence>
<keyword evidence="9" id="KW-1185">Reference proteome</keyword>
<reference evidence="8 9" key="1">
    <citation type="submission" date="2018-06" db="EMBL/GenBank/DDBJ databases">
        <title>Draft genome sequence of Modestobacter versicolor CP153-2.</title>
        <authorList>
            <person name="Gundlapally S.R."/>
        </authorList>
    </citation>
    <scope>NUCLEOTIDE SEQUENCE [LARGE SCALE GENOMIC DNA]</scope>
    <source>
        <strain evidence="8 9">CP153-2</strain>
    </source>
</reference>
<dbReference type="InterPro" id="IPR036388">
    <property type="entry name" value="WH-like_DNA-bd_sf"/>
</dbReference>
<dbReference type="PROSITE" id="PS51078">
    <property type="entry name" value="ICLR_ED"/>
    <property type="match status" value="1"/>
</dbReference>
<keyword evidence="2 7" id="KW-0238">DNA-binding</keyword>
<dbReference type="Pfam" id="PF01614">
    <property type="entry name" value="IclR_C"/>
    <property type="match status" value="1"/>
</dbReference>
<evidence type="ECO:0000313" key="7">
    <source>
        <dbReference type="EMBL" id="MBB3674548.1"/>
    </source>
</evidence>
<feature type="region of interest" description="Disordered" evidence="4">
    <location>
        <begin position="1"/>
        <end position="26"/>
    </location>
</feature>
<dbReference type="InterPro" id="IPR050707">
    <property type="entry name" value="HTH_MetabolicPath_Reg"/>
</dbReference>
<dbReference type="SUPFAM" id="SSF46785">
    <property type="entry name" value="Winged helix' DNA-binding domain"/>
    <property type="match status" value="1"/>
</dbReference>
<dbReference type="GO" id="GO:0003677">
    <property type="term" value="F:DNA binding"/>
    <property type="evidence" value="ECO:0007669"/>
    <property type="project" value="UniProtKB-KW"/>
</dbReference>
<evidence type="ECO:0000313" key="9">
    <source>
        <dbReference type="Proteomes" id="UP000247602"/>
    </source>
</evidence>
<keyword evidence="3" id="KW-0804">Transcription</keyword>
<dbReference type="SMART" id="SM00346">
    <property type="entry name" value="HTH_ICLR"/>
    <property type="match status" value="1"/>
</dbReference>
<dbReference type="AlphaFoldDB" id="A0A323VEQ4"/>
<protein>
    <submittedName>
        <fullName evidence="7 8">IclR family transcriptional regulator</fullName>
    </submittedName>
</protein>
<name>A0A323VEQ4_9ACTN</name>
<dbReference type="OrthoDB" id="7274111at2"/>
<dbReference type="InterPro" id="IPR029016">
    <property type="entry name" value="GAF-like_dom_sf"/>
</dbReference>
<keyword evidence="1" id="KW-0805">Transcription regulation</keyword>
<dbReference type="GO" id="GO:0003700">
    <property type="term" value="F:DNA-binding transcription factor activity"/>
    <property type="evidence" value="ECO:0007669"/>
    <property type="project" value="TreeGrafter"/>
</dbReference>
<feature type="domain" description="HTH iclR-type" evidence="5">
    <location>
        <begin position="26"/>
        <end position="87"/>
    </location>
</feature>
<organism evidence="8 9">
    <name type="scientific">Modestobacter versicolor</name>
    <dbReference type="NCBI Taxonomy" id="429133"/>
    <lineage>
        <taxon>Bacteria</taxon>
        <taxon>Bacillati</taxon>
        <taxon>Actinomycetota</taxon>
        <taxon>Actinomycetes</taxon>
        <taxon>Geodermatophilales</taxon>
        <taxon>Geodermatophilaceae</taxon>
        <taxon>Modestobacter</taxon>
    </lineage>
</organism>
<dbReference type="SUPFAM" id="SSF55781">
    <property type="entry name" value="GAF domain-like"/>
    <property type="match status" value="1"/>
</dbReference>
<dbReference type="RefSeq" id="WP_110550552.1">
    <property type="nucleotide sequence ID" value="NZ_JACIBU010000001.1"/>
</dbReference>
<sequence length="275" mass="28892">MQNYSSPTTPPSTAADDGTSPAEPAGTSVDRALLLLQLIGEHQVLRVAEAAELLGVARSTAHRLLTALRRRGFVLQDRPNGAYRSGPALYEIALAAVSRIDIRQVARPVLEQIRAETEETVSLAVLEGTTVRFLDCAESQRSVRVGNRTGVVRPAHASAVGKAILASLSEAELGRRYPGGDLPSGATAAAITDFGLLHEELADIRVRGYALNWEESTDGICAVAVALRDTVGQPLAGLGVVAPTSRVSSREGIAALAPAVLRGAAVIEERLRVPA</sequence>
<dbReference type="PANTHER" id="PTHR30136:SF35">
    <property type="entry name" value="HTH-TYPE TRANSCRIPTIONAL REGULATOR RV1719"/>
    <property type="match status" value="1"/>
</dbReference>
<dbReference type="PANTHER" id="PTHR30136">
    <property type="entry name" value="HELIX-TURN-HELIX TRANSCRIPTIONAL REGULATOR, ICLR FAMILY"/>
    <property type="match status" value="1"/>
</dbReference>
<evidence type="ECO:0000256" key="3">
    <source>
        <dbReference type="ARBA" id="ARBA00023163"/>
    </source>
</evidence>
<dbReference type="Proteomes" id="UP000580718">
    <property type="component" value="Unassembled WGS sequence"/>
</dbReference>
<dbReference type="Proteomes" id="UP000247602">
    <property type="component" value="Unassembled WGS sequence"/>
</dbReference>
<dbReference type="InterPro" id="IPR036390">
    <property type="entry name" value="WH_DNA-bd_sf"/>
</dbReference>